<evidence type="ECO:0000259" key="2">
    <source>
        <dbReference type="Pfam" id="PF03732"/>
    </source>
</evidence>
<keyword evidence="3" id="KW-1185">Reference proteome</keyword>
<dbReference type="GeneID" id="107920346"/>
<reference evidence="3" key="1">
    <citation type="journal article" date="2020" name="Nat. Genet.">
        <title>Genomic diversifications of five Gossypium allopolyploid species and their impact on cotton improvement.</title>
        <authorList>
            <person name="Chen Z.J."/>
            <person name="Sreedasyam A."/>
            <person name="Ando A."/>
            <person name="Song Q."/>
            <person name="De Santiago L.M."/>
            <person name="Hulse-Kemp A.M."/>
            <person name="Ding M."/>
            <person name="Ye W."/>
            <person name="Kirkbride R.C."/>
            <person name="Jenkins J."/>
            <person name="Plott C."/>
            <person name="Lovell J."/>
            <person name="Lin Y.M."/>
            <person name="Vaughn R."/>
            <person name="Liu B."/>
            <person name="Simpson S."/>
            <person name="Scheffler B.E."/>
            <person name="Wen L."/>
            <person name="Saski C.A."/>
            <person name="Grover C.E."/>
            <person name="Hu G."/>
            <person name="Conover J.L."/>
            <person name="Carlson J.W."/>
            <person name="Shu S."/>
            <person name="Boston L.B."/>
            <person name="Williams M."/>
            <person name="Peterson D.G."/>
            <person name="McGee K."/>
            <person name="Jones D.C."/>
            <person name="Wendel J.F."/>
            <person name="Stelly D.M."/>
            <person name="Grimwood J."/>
            <person name="Schmutz J."/>
        </authorList>
    </citation>
    <scope>NUCLEOTIDE SEQUENCE [LARGE SCALE GENOMIC DNA]</scope>
    <source>
        <strain evidence="3">cv. TM-1</strain>
    </source>
</reference>
<dbReference type="PANTHER" id="PTHR34482">
    <property type="entry name" value="DNA DAMAGE-INDUCIBLE PROTEIN 1-LIKE"/>
    <property type="match status" value="1"/>
</dbReference>
<evidence type="ECO:0000313" key="3">
    <source>
        <dbReference type="Proteomes" id="UP000818029"/>
    </source>
</evidence>
<evidence type="ECO:0000313" key="4">
    <source>
        <dbReference type="RefSeq" id="XP_016705503.1"/>
    </source>
</evidence>
<dbReference type="Pfam" id="PF03732">
    <property type="entry name" value="Retrotrans_gag"/>
    <property type="match status" value="1"/>
</dbReference>
<reference evidence="4" key="2">
    <citation type="submission" date="2025-08" db="UniProtKB">
        <authorList>
            <consortium name="RefSeq"/>
        </authorList>
    </citation>
    <scope>IDENTIFICATION</scope>
</reference>
<dbReference type="KEGG" id="ghi:107920346"/>
<dbReference type="InterPro" id="IPR005162">
    <property type="entry name" value="Retrotrans_gag_dom"/>
</dbReference>
<accession>A0A1U8KWP9</accession>
<dbReference type="RefSeq" id="XP_016705503.1">
    <property type="nucleotide sequence ID" value="XM_016850014.1"/>
</dbReference>
<organism evidence="3 4">
    <name type="scientific">Gossypium hirsutum</name>
    <name type="common">Upland cotton</name>
    <name type="synonym">Gossypium mexicanum</name>
    <dbReference type="NCBI Taxonomy" id="3635"/>
    <lineage>
        <taxon>Eukaryota</taxon>
        <taxon>Viridiplantae</taxon>
        <taxon>Streptophyta</taxon>
        <taxon>Embryophyta</taxon>
        <taxon>Tracheophyta</taxon>
        <taxon>Spermatophyta</taxon>
        <taxon>Magnoliopsida</taxon>
        <taxon>eudicotyledons</taxon>
        <taxon>Gunneridae</taxon>
        <taxon>Pentapetalae</taxon>
        <taxon>rosids</taxon>
        <taxon>malvids</taxon>
        <taxon>Malvales</taxon>
        <taxon>Malvaceae</taxon>
        <taxon>Malvoideae</taxon>
        <taxon>Gossypium</taxon>
    </lineage>
</organism>
<dbReference type="AlphaFoldDB" id="A0A1U8KWP9"/>
<dbReference type="PaxDb" id="3635-A0A1U8KWP9"/>
<name>A0A1U8KWP9_GOSHI</name>
<feature type="region of interest" description="Disordered" evidence="1">
    <location>
        <begin position="139"/>
        <end position="180"/>
    </location>
</feature>
<feature type="domain" description="Retrotransposon gag" evidence="2">
    <location>
        <begin position="10"/>
        <end position="104"/>
    </location>
</feature>
<protein>
    <recommendedName>
        <fullName evidence="2">Retrotransposon gag domain-containing protein</fullName>
    </recommendedName>
</protein>
<dbReference type="Proteomes" id="UP000818029">
    <property type="component" value="Chromosome A12"/>
</dbReference>
<evidence type="ECO:0000256" key="1">
    <source>
        <dbReference type="SAM" id="MobiDB-lite"/>
    </source>
</evidence>
<dbReference type="SMR" id="A0A1U8KWP9"/>
<dbReference type="OrthoDB" id="2272416at2759"/>
<sequence>MHAQESLVCVVSLLQEETYIWWESVIQSIPEEQVNWEFFQREFQKKYLGETYMEDRKHEFLMLKQRDMSVVDYKWEFLRLSRYATEFVPTEADRCKRLLRGLRDEFQLQLMPLRITEFADLVERAKMIEQVLGKSKKSETVCSAGKRPGTASSSLQFKRSRESRGSEIFSSRSEKGDKSKETNYSIYWQYQKPSSEH</sequence>
<gene>
    <name evidence="4" type="primary">LOC107920346</name>
</gene>
<dbReference type="PANTHER" id="PTHR34482:SF36">
    <property type="entry name" value="RETROTRANSPOSON GAG DOMAIN-CONTAINING PROTEIN"/>
    <property type="match status" value="1"/>
</dbReference>
<proteinExistence type="predicted"/>